<evidence type="ECO:0000313" key="3">
    <source>
        <dbReference type="Proteomes" id="UP000274822"/>
    </source>
</evidence>
<reference evidence="2 3" key="1">
    <citation type="journal article" date="2018" name="New Phytol.">
        <title>Phylogenomics of Endogonaceae and evolution of mycorrhizas within Mucoromycota.</title>
        <authorList>
            <person name="Chang Y."/>
            <person name="Desiro A."/>
            <person name="Na H."/>
            <person name="Sandor L."/>
            <person name="Lipzen A."/>
            <person name="Clum A."/>
            <person name="Barry K."/>
            <person name="Grigoriev I.V."/>
            <person name="Martin F.M."/>
            <person name="Stajich J.E."/>
            <person name="Smith M.E."/>
            <person name="Bonito G."/>
            <person name="Spatafora J.W."/>
        </authorList>
    </citation>
    <scope>NUCLEOTIDE SEQUENCE [LARGE SCALE GENOMIC DNA]</scope>
    <source>
        <strain evidence="2 3">AD002</strain>
    </source>
</reference>
<evidence type="ECO:0000313" key="2">
    <source>
        <dbReference type="EMBL" id="RUS26952.1"/>
    </source>
</evidence>
<dbReference type="AlphaFoldDB" id="A0A433QB00"/>
<gene>
    <name evidence="2" type="ORF">BC938DRAFT_483896</name>
</gene>
<dbReference type="Proteomes" id="UP000274822">
    <property type="component" value="Unassembled WGS sequence"/>
</dbReference>
<organism evidence="2 3">
    <name type="scientific">Jimgerdemannia flammicorona</name>
    <dbReference type="NCBI Taxonomy" id="994334"/>
    <lineage>
        <taxon>Eukaryota</taxon>
        <taxon>Fungi</taxon>
        <taxon>Fungi incertae sedis</taxon>
        <taxon>Mucoromycota</taxon>
        <taxon>Mucoromycotina</taxon>
        <taxon>Endogonomycetes</taxon>
        <taxon>Endogonales</taxon>
        <taxon>Endogonaceae</taxon>
        <taxon>Jimgerdemannia</taxon>
    </lineage>
</organism>
<feature type="compositionally biased region" description="Polar residues" evidence="1">
    <location>
        <begin position="23"/>
        <end position="32"/>
    </location>
</feature>
<feature type="region of interest" description="Disordered" evidence="1">
    <location>
        <begin position="1"/>
        <end position="35"/>
    </location>
</feature>
<protein>
    <submittedName>
        <fullName evidence="2">Uncharacterized protein</fullName>
    </submittedName>
</protein>
<proteinExistence type="predicted"/>
<feature type="region of interest" description="Disordered" evidence="1">
    <location>
        <begin position="56"/>
        <end position="81"/>
    </location>
</feature>
<evidence type="ECO:0000256" key="1">
    <source>
        <dbReference type="SAM" id="MobiDB-lite"/>
    </source>
</evidence>
<name>A0A433QB00_9FUNG</name>
<dbReference type="EMBL" id="RBNJ01009325">
    <property type="protein sequence ID" value="RUS26952.1"/>
    <property type="molecule type" value="Genomic_DNA"/>
</dbReference>
<keyword evidence="3" id="KW-1185">Reference proteome</keyword>
<sequence>MDEIGTPITTNSKGKRKYIEFSEGSSHPTTKPTTKRLREYPQTSITEFMVLDSAPPSAEGVRHHVNGNSDSQKTPPCENDPIRKFVRNPPFELSMIHQLDCSKLL</sequence>
<accession>A0A433QB00</accession>
<comment type="caution">
    <text evidence="2">The sequence shown here is derived from an EMBL/GenBank/DDBJ whole genome shotgun (WGS) entry which is preliminary data.</text>
</comment>